<feature type="compositionally biased region" description="Pro residues" evidence="1">
    <location>
        <begin position="19"/>
        <end position="35"/>
    </location>
</feature>
<keyword evidence="4" id="KW-1185">Reference proteome</keyword>
<sequence>MSFSSLFSRFLGQSSAPQISPPPPSAPPTTPVPAPLPEALVRRQQAEQWLTREEILDGKNRLCGYLFRSQARTTAGGEEVSGDLIQTLVDGGIPGFAQRRLALVPVSPALLADERLALLDGPHTLYLLDLRQSGRLPEALLQSLTQAKEAGRRVALAGLSLDPELAPLLDAAFGALLSLENYTLSQFERLARGLGQRHPHLTLIASGVPSWPERRLCGALGFTYCLGPFATAPDEEEKGERLNESRLVLIEMLNQLRQEADLSALGEAAKKDPGVALHLLRLANSPAAGLVTPVASLEQAILVLGRERLYRWLTVAMFRTGQTRDRDEALLEIALTRARFMETLDEGRRPRQECEELFLVGLLSLFDVLLNQPMDKVLARLHLAEEVRSVLLRSEGPYAPYLALTLALERGLGPQARSWAEKLGLEGDLNALNQAALSWAESALQLG</sequence>
<dbReference type="InterPro" id="IPR013976">
    <property type="entry name" value="HDOD"/>
</dbReference>
<dbReference type="PANTHER" id="PTHR33525">
    <property type="match status" value="1"/>
</dbReference>
<feature type="region of interest" description="Disordered" evidence="1">
    <location>
        <begin position="13"/>
        <end position="35"/>
    </location>
</feature>
<dbReference type="PANTHER" id="PTHR33525:SF4">
    <property type="entry name" value="CYCLIC DI-GMP PHOSPHODIESTERASE CDGJ"/>
    <property type="match status" value="1"/>
</dbReference>
<protein>
    <submittedName>
        <fullName evidence="3">HDOD domain-containing protein</fullName>
    </submittedName>
</protein>
<evidence type="ECO:0000256" key="1">
    <source>
        <dbReference type="SAM" id="MobiDB-lite"/>
    </source>
</evidence>
<gene>
    <name evidence="3" type="ORF">Azoinq_12670</name>
</gene>
<organism evidence="3 4">
    <name type="scientific">Azospira inquinata</name>
    <dbReference type="NCBI Taxonomy" id="2785627"/>
    <lineage>
        <taxon>Bacteria</taxon>
        <taxon>Pseudomonadati</taxon>
        <taxon>Pseudomonadota</taxon>
        <taxon>Betaproteobacteria</taxon>
        <taxon>Rhodocyclales</taxon>
        <taxon>Rhodocyclaceae</taxon>
        <taxon>Azospira</taxon>
    </lineage>
</organism>
<evidence type="ECO:0000313" key="3">
    <source>
        <dbReference type="EMBL" id="QWT48683.1"/>
    </source>
</evidence>
<proteinExistence type="predicted"/>
<dbReference type="Pfam" id="PF08668">
    <property type="entry name" value="HDOD"/>
    <property type="match status" value="1"/>
</dbReference>
<dbReference type="PROSITE" id="PS51833">
    <property type="entry name" value="HDOD"/>
    <property type="match status" value="1"/>
</dbReference>
<evidence type="ECO:0000313" key="4">
    <source>
        <dbReference type="Proteomes" id="UP000683428"/>
    </source>
</evidence>
<accession>A0A975SLW7</accession>
<dbReference type="Proteomes" id="UP000683428">
    <property type="component" value="Chromosome"/>
</dbReference>
<dbReference type="AlphaFoldDB" id="A0A975SLW7"/>
<reference evidence="3" key="1">
    <citation type="submission" date="2020-11" db="EMBL/GenBank/DDBJ databases">
        <title>Azospira inquinata sp. nov.</title>
        <authorList>
            <person name="Moe W.M."/>
            <person name="Mikes M.C."/>
        </authorList>
    </citation>
    <scope>NUCLEOTIDE SEQUENCE</scope>
    <source>
        <strain evidence="3">Azo-3</strain>
    </source>
</reference>
<dbReference type="InterPro" id="IPR052340">
    <property type="entry name" value="RNase_Y/CdgJ"/>
</dbReference>
<dbReference type="EMBL" id="CP064782">
    <property type="protein sequence ID" value="QWT48683.1"/>
    <property type="molecule type" value="Genomic_DNA"/>
</dbReference>
<evidence type="ECO:0000259" key="2">
    <source>
        <dbReference type="PROSITE" id="PS51833"/>
    </source>
</evidence>
<feature type="domain" description="HDOD" evidence="2">
    <location>
        <begin position="242"/>
        <end position="435"/>
    </location>
</feature>
<dbReference type="RefSeq" id="WP_216128541.1">
    <property type="nucleotide sequence ID" value="NZ_CP064782.1"/>
</dbReference>
<name>A0A975SLW7_9RHOO</name>
<dbReference type="KEGG" id="aiq:Azoinq_12670"/>